<gene>
    <name evidence="12" type="ORF">ZOD2009_16673</name>
</gene>
<dbReference type="InterPro" id="IPR000522">
    <property type="entry name" value="ABC_transptr_permease_BtuC"/>
</dbReference>
<evidence type="ECO:0000256" key="7">
    <source>
        <dbReference type="ARBA" id="ARBA00023136"/>
    </source>
</evidence>
<proteinExistence type="inferred from homology"/>
<feature type="transmembrane region" description="Helical" evidence="11">
    <location>
        <begin position="114"/>
        <end position="134"/>
    </location>
</feature>
<comment type="subunit">
    <text evidence="9">The complex is composed of two ATP-binding proteins (BtuD), two transmembrane proteins (BtuC) and a solute-binding protein (BtuF).</text>
</comment>
<name>E7QWZ6_HALPU</name>
<evidence type="ECO:0000256" key="2">
    <source>
        <dbReference type="ARBA" id="ARBA00007935"/>
    </source>
</evidence>
<evidence type="ECO:0000256" key="1">
    <source>
        <dbReference type="ARBA" id="ARBA00004651"/>
    </source>
</evidence>
<comment type="caution">
    <text evidence="12">The sequence shown here is derived from an EMBL/GenBank/DDBJ whole genome shotgun (WGS) entry which is preliminary data.</text>
</comment>
<organism evidence="12 13">
    <name type="scientific">Haladaptatus paucihalophilus DX253</name>
    <dbReference type="NCBI Taxonomy" id="797209"/>
    <lineage>
        <taxon>Archaea</taxon>
        <taxon>Methanobacteriati</taxon>
        <taxon>Methanobacteriota</taxon>
        <taxon>Stenosarchaea group</taxon>
        <taxon>Halobacteria</taxon>
        <taxon>Halobacteriales</taxon>
        <taxon>Haladaptataceae</taxon>
        <taxon>Haladaptatus</taxon>
    </lineage>
</organism>
<keyword evidence="5 11" id="KW-0812">Transmembrane</keyword>
<evidence type="ECO:0000256" key="11">
    <source>
        <dbReference type="SAM" id="Phobius"/>
    </source>
</evidence>
<dbReference type="PANTHER" id="PTHR30472:SF25">
    <property type="entry name" value="ABC TRANSPORTER PERMEASE PROTEIN MJ0876-RELATED"/>
    <property type="match status" value="1"/>
</dbReference>
<evidence type="ECO:0000256" key="8">
    <source>
        <dbReference type="ARBA" id="ARBA00053891"/>
    </source>
</evidence>
<accession>E7QWZ6</accession>
<feature type="transmembrane region" description="Helical" evidence="11">
    <location>
        <begin position="178"/>
        <end position="199"/>
    </location>
</feature>
<comment type="function">
    <text evidence="8">Required for corrinoid utilization. Probably part of the ABC transporter complex BtuCDF involved in cobalamin (vitamin B12) import. Probably involved in the translocation of the substrate across the membrane.</text>
</comment>
<dbReference type="eggNOG" id="arCOG01007">
    <property type="taxonomic scope" value="Archaea"/>
</dbReference>
<dbReference type="SUPFAM" id="SSF81345">
    <property type="entry name" value="ABC transporter involved in vitamin B12 uptake, BtuC"/>
    <property type="match status" value="1"/>
</dbReference>
<feature type="transmembrane region" description="Helical" evidence="11">
    <location>
        <begin position="335"/>
        <end position="356"/>
    </location>
</feature>
<feature type="transmembrane region" description="Helical" evidence="11">
    <location>
        <begin position="146"/>
        <end position="166"/>
    </location>
</feature>
<comment type="similarity">
    <text evidence="2">Belongs to the binding-protein-dependent transport system permease family. FecCD subfamily.</text>
</comment>
<dbReference type="GO" id="GO:0033214">
    <property type="term" value="P:siderophore-iron import into cell"/>
    <property type="evidence" value="ECO:0007669"/>
    <property type="project" value="TreeGrafter"/>
</dbReference>
<feature type="transmembrane region" description="Helical" evidence="11">
    <location>
        <begin position="27"/>
        <end position="46"/>
    </location>
</feature>
<dbReference type="PANTHER" id="PTHR30472">
    <property type="entry name" value="FERRIC ENTEROBACTIN TRANSPORT SYSTEM PERMEASE PROTEIN"/>
    <property type="match status" value="1"/>
</dbReference>
<evidence type="ECO:0000256" key="6">
    <source>
        <dbReference type="ARBA" id="ARBA00022989"/>
    </source>
</evidence>
<feature type="transmembrane region" description="Helical" evidence="11">
    <location>
        <begin position="219"/>
        <end position="239"/>
    </location>
</feature>
<keyword evidence="3" id="KW-0813">Transport</keyword>
<protein>
    <recommendedName>
        <fullName evidence="10">Cobalamin import system permease protein BtuC</fullName>
    </recommendedName>
</protein>
<keyword evidence="4" id="KW-1003">Cell membrane</keyword>
<feature type="transmembrane region" description="Helical" evidence="11">
    <location>
        <begin position="271"/>
        <end position="296"/>
    </location>
</feature>
<evidence type="ECO:0000256" key="3">
    <source>
        <dbReference type="ARBA" id="ARBA00022448"/>
    </source>
</evidence>
<dbReference type="STRING" id="797209.GCA_000376445_03103"/>
<dbReference type="Gene3D" id="1.10.3470.10">
    <property type="entry name" value="ABC transporter involved in vitamin B12 uptake, BtuC"/>
    <property type="match status" value="1"/>
</dbReference>
<evidence type="ECO:0000256" key="10">
    <source>
        <dbReference type="ARBA" id="ARBA00071366"/>
    </source>
</evidence>
<dbReference type="EMBL" id="AEMG01000019">
    <property type="protein sequence ID" value="EFW90799.1"/>
    <property type="molecule type" value="Genomic_DNA"/>
</dbReference>
<feature type="transmembrane region" description="Helical" evidence="11">
    <location>
        <begin position="81"/>
        <end position="102"/>
    </location>
</feature>
<dbReference type="CDD" id="cd06550">
    <property type="entry name" value="TM_ABC_iron-siderophores_like"/>
    <property type="match status" value="1"/>
</dbReference>
<keyword evidence="6 11" id="KW-1133">Transmembrane helix</keyword>
<dbReference type="PATRIC" id="fig|797209.4.peg.3257"/>
<dbReference type="GO" id="GO:0022857">
    <property type="term" value="F:transmembrane transporter activity"/>
    <property type="evidence" value="ECO:0007669"/>
    <property type="project" value="InterPro"/>
</dbReference>
<dbReference type="GO" id="GO:0005886">
    <property type="term" value="C:plasma membrane"/>
    <property type="evidence" value="ECO:0007669"/>
    <property type="project" value="UniProtKB-SubCell"/>
</dbReference>
<dbReference type="FunFam" id="1.10.3470.10:FF:000001">
    <property type="entry name" value="Vitamin B12 ABC transporter permease BtuC"/>
    <property type="match status" value="1"/>
</dbReference>
<dbReference type="Proteomes" id="UP000003751">
    <property type="component" value="Unassembled WGS sequence"/>
</dbReference>
<evidence type="ECO:0000256" key="5">
    <source>
        <dbReference type="ARBA" id="ARBA00022692"/>
    </source>
</evidence>
<comment type="subcellular location">
    <subcellularLocation>
        <location evidence="1">Cell membrane</location>
        <topology evidence="1">Multi-pass membrane protein</topology>
    </subcellularLocation>
</comment>
<sequence length="362" mass="38283">MRNRYEMEESIEPAVLSRYRKRTRRKLAFIVGLGVALVVVAGYALVSGPISVPLSELPSILLGRSSGVHATVIWNIRLPRIVAAVGAGLGLAIAGAVLQSVLRNPLASPYTLGISQAASFGAAFAIIVLGTGAVRDSGTTVLLHNPYTTTVCAFLASLGSTGFVLAVAKYKRASAETLLLTGIALASLFTAGTTAMQYFATNVQLATLVFWKFGDVGSATWKSNAFLWLCVVLATLYFVRNAWEYNLLDAGDETARSLGVNVERTRLSGMVVASFLTAVVVSLFGIIGFVGLVVPHIVRRLVGGDERFLIPASCLGGGALLLASDTAARTLLSPIVLPVGIITSFIGVPLFVYLIVNGRDHW</sequence>
<evidence type="ECO:0000313" key="13">
    <source>
        <dbReference type="Proteomes" id="UP000003751"/>
    </source>
</evidence>
<evidence type="ECO:0000313" key="12">
    <source>
        <dbReference type="EMBL" id="EFW90799.1"/>
    </source>
</evidence>
<evidence type="ECO:0000256" key="9">
    <source>
        <dbReference type="ARBA" id="ARBA00064420"/>
    </source>
</evidence>
<evidence type="ECO:0000256" key="4">
    <source>
        <dbReference type="ARBA" id="ARBA00022475"/>
    </source>
</evidence>
<dbReference type="AlphaFoldDB" id="E7QWZ6"/>
<dbReference type="Pfam" id="PF01032">
    <property type="entry name" value="FecCD"/>
    <property type="match status" value="1"/>
</dbReference>
<reference evidence="12 13" key="1">
    <citation type="journal article" date="2014" name="ISME J.">
        <title>Trehalose/2-sulfotrehalose biosynthesis and glycine-betaine uptake are widely spread mechanisms for osmoadaptation in the Halobacteriales.</title>
        <authorList>
            <person name="Youssef N.H."/>
            <person name="Savage-Ashlock K.N."/>
            <person name="McCully A.L."/>
            <person name="Luedtke B."/>
            <person name="Shaw E.I."/>
            <person name="Hoff W.D."/>
            <person name="Elshahed M.S."/>
        </authorList>
    </citation>
    <scope>NUCLEOTIDE SEQUENCE [LARGE SCALE GENOMIC DNA]</scope>
    <source>
        <strain evidence="12 13">DX253</strain>
    </source>
</reference>
<keyword evidence="7 11" id="KW-0472">Membrane</keyword>
<dbReference type="InterPro" id="IPR037294">
    <property type="entry name" value="ABC_BtuC-like"/>
</dbReference>